<accession>A0A318Y8B9</accession>
<dbReference type="AlphaFoldDB" id="A0A318Y8B9"/>
<sequence length="380" mass="43399">MTSHHIPNQGRVAEARNYDPWHLHEPSSQWIDFCHTNGIPWCGVTSPDDEFPYQEDFDTQITNQWAASAQHEKRRKGYESRVKICNSTIPRVKEPNNPISIRLYYPIAFFGQRGTADPLPLYIHFRGGGFLCGDLDTEDAICAEMVSSLTPTCPIIVISIDYRSTVEEPFPAMYHDAWEAFEFIQGRIRGYGGDPKRVILGGEDSGAALALWVAMFAKKTEVVPKTQRLNIVGLNLTTPWFPHMDVEKAAQTEFSRYQCWNAPFLPMAVHHMYRDMLEMEESNLSHFTVGECSDFSGLPRTCMLVAGQSLLRDQALRLAYCMEQAGVRVSIEIFSGMPHEFRRIYVLPQAEVANTMVEDNIRWILRMPGRLYTDQNSHKL</sequence>
<dbReference type="PANTHER" id="PTHR23024">
    <property type="entry name" value="ARYLACETAMIDE DEACETYLASE"/>
    <property type="match status" value="1"/>
</dbReference>
<feature type="domain" description="Alpha/beta hydrolase fold-3" evidence="1">
    <location>
        <begin position="123"/>
        <end position="341"/>
    </location>
</feature>
<dbReference type="EMBL" id="KZ821483">
    <property type="protein sequence ID" value="PYH30189.1"/>
    <property type="molecule type" value="Genomic_DNA"/>
</dbReference>
<dbReference type="OrthoDB" id="408631at2759"/>
<dbReference type="Pfam" id="PF07859">
    <property type="entry name" value="Abhydrolase_3"/>
    <property type="match status" value="1"/>
</dbReference>
<dbReference type="SUPFAM" id="SSF53474">
    <property type="entry name" value="alpha/beta-Hydrolases"/>
    <property type="match status" value="1"/>
</dbReference>
<protein>
    <submittedName>
        <fullName evidence="2">Alpha/beta-hydrolase</fullName>
    </submittedName>
</protein>
<dbReference type="GO" id="GO:0016787">
    <property type="term" value="F:hydrolase activity"/>
    <property type="evidence" value="ECO:0007669"/>
    <property type="project" value="UniProtKB-KW"/>
</dbReference>
<gene>
    <name evidence="2" type="ORF">BO87DRAFT_409961</name>
</gene>
<keyword evidence="3" id="KW-1185">Reference proteome</keyword>
<dbReference type="RefSeq" id="XP_025475667.1">
    <property type="nucleotide sequence ID" value="XM_025626282.1"/>
</dbReference>
<dbReference type="PANTHER" id="PTHR23024:SF24">
    <property type="entry name" value="ALPHA_BETA HYDROLASE FOLD-3 DOMAIN-CONTAINING PROTEIN"/>
    <property type="match status" value="1"/>
</dbReference>
<dbReference type="InterPro" id="IPR050466">
    <property type="entry name" value="Carboxylest/Gibb_receptor"/>
</dbReference>
<dbReference type="InterPro" id="IPR013094">
    <property type="entry name" value="AB_hydrolase_3"/>
</dbReference>
<evidence type="ECO:0000313" key="3">
    <source>
        <dbReference type="Proteomes" id="UP000247647"/>
    </source>
</evidence>
<reference evidence="2" key="1">
    <citation type="submission" date="2016-12" db="EMBL/GenBank/DDBJ databases">
        <title>The genomes of Aspergillus section Nigri reveals drivers in fungal speciation.</title>
        <authorList>
            <consortium name="DOE Joint Genome Institute"/>
            <person name="Vesth T.C."/>
            <person name="Nybo J."/>
            <person name="Theobald S."/>
            <person name="Brandl J."/>
            <person name="Frisvad J.C."/>
            <person name="Nielsen K.F."/>
            <person name="Lyhne E.K."/>
            <person name="Kogle M.E."/>
            <person name="Kuo A."/>
            <person name="Riley R."/>
            <person name="Clum A."/>
            <person name="Nolan M."/>
            <person name="Lipzen A."/>
            <person name="Salamov A."/>
            <person name="Henrissat B."/>
            <person name="Wiebenga A."/>
            <person name="De Vries R.P."/>
            <person name="Grigoriev I.V."/>
            <person name="Mortensen U.H."/>
            <person name="Andersen M.R."/>
            <person name="Baker S.E."/>
        </authorList>
    </citation>
    <scope>NUCLEOTIDE SEQUENCE [LARGE SCALE GENOMIC DNA]</scope>
    <source>
        <strain evidence="2">CBS 115656</strain>
    </source>
</reference>
<evidence type="ECO:0000259" key="1">
    <source>
        <dbReference type="Pfam" id="PF07859"/>
    </source>
</evidence>
<dbReference type="GeneID" id="37128738"/>
<dbReference type="InterPro" id="IPR029058">
    <property type="entry name" value="AB_hydrolase_fold"/>
</dbReference>
<dbReference type="Gene3D" id="3.40.50.1820">
    <property type="entry name" value="alpha/beta hydrolase"/>
    <property type="match status" value="1"/>
</dbReference>
<dbReference type="Proteomes" id="UP000247647">
    <property type="component" value="Unassembled WGS sequence"/>
</dbReference>
<name>A0A318Y8B9_ASPNB</name>
<evidence type="ECO:0000313" key="2">
    <source>
        <dbReference type="EMBL" id="PYH30189.1"/>
    </source>
</evidence>
<organism evidence="2 3">
    <name type="scientific">Aspergillus neoniger (strain CBS 115656)</name>
    <dbReference type="NCBI Taxonomy" id="1448310"/>
    <lineage>
        <taxon>Eukaryota</taxon>
        <taxon>Fungi</taxon>
        <taxon>Dikarya</taxon>
        <taxon>Ascomycota</taxon>
        <taxon>Pezizomycotina</taxon>
        <taxon>Eurotiomycetes</taxon>
        <taxon>Eurotiomycetidae</taxon>
        <taxon>Eurotiales</taxon>
        <taxon>Aspergillaceae</taxon>
        <taxon>Aspergillus</taxon>
        <taxon>Aspergillus subgen. Circumdati</taxon>
    </lineage>
</organism>
<proteinExistence type="predicted"/>